<proteinExistence type="predicted"/>
<evidence type="ECO:0000313" key="2">
    <source>
        <dbReference type="EMBL" id="VEI18315.1"/>
    </source>
</evidence>
<feature type="region of interest" description="Disordered" evidence="1">
    <location>
        <begin position="1"/>
        <end position="36"/>
    </location>
</feature>
<gene>
    <name evidence="2" type="ORF">NCTC10951_02649</name>
</gene>
<sequence>MKAPDRRSRLGQLPASTSSSNSHTEGRTGREKGTTS</sequence>
<reference evidence="2 3" key="1">
    <citation type="submission" date="2018-12" db="EMBL/GenBank/DDBJ databases">
        <authorList>
            <consortium name="Pathogen Informatics"/>
        </authorList>
    </citation>
    <scope>NUCLEOTIDE SEQUENCE [LARGE SCALE GENOMIC DNA]</scope>
    <source>
        <strain evidence="2 3">NCTC10951</strain>
    </source>
</reference>
<feature type="compositionally biased region" description="Basic and acidic residues" evidence="1">
    <location>
        <begin position="24"/>
        <end position="36"/>
    </location>
</feature>
<accession>A0A3S4ZAB1</accession>
<evidence type="ECO:0000256" key="1">
    <source>
        <dbReference type="SAM" id="MobiDB-lite"/>
    </source>
</evidence>
<protein>
    <submittedName>
        <fullName evidence="2">Uncharacterized protein</fullName>
    </submittedName>
</protein>
<dbReference type="AlphaFoldDB" id="A0A3S4ZAB1"/>
<feature type="compositionally biased region" description="Polar residues" evidence="1">
    <location>
        <begin position="14"/>
        <end position="23"/>
    </location>
</feature>
<dbReference type="KEGG" id="avc:NCTC10951_02649"/>
<dbReference type="EMBL" id="LR134477">
    <property type="protein sequence ID" value="VEI18315.1"/>
    <property type="molecule type" value="Genomic_DNA"/>
</dbReference>
<evidence type="ECO:0000313" key="3">
    <source>
        <dbReference type="Proteomes" id="UP000268658"/>
    </source>
</evidence>
<dbReference type="Proteomes" id="UP000268658">
    <property type="component" value="Chromosome"/>
</dbReference>
<organism evidence="2 3">
    <name type="scientific">Actinomyces viscosus</name>
    <dbReference type="NCBI Taxonomy" id="1656"/>
    <lineage>
        <taxon>Bacteria</taxon>
        <taxon>Bacillati</taxon>
        <taxon>Actinomycetota</taxon>
        <taxon>Actinomycetes</taxon>
        <taxon>Actinomycetales</taxon>
        <taxon>Actinomycetaceae</taxon>
        <taxon>Actinomyces</taxon>
    </lineage>
</organism>
<name>A0A3S4ZAB1_ACTVI</name>